<dbReference type="GO" id="GO:0071949">
    <property type="term" value="F:FAD binding"/>
    <property type="evidence" value="ECO:0007669"/>
    <property type="project" value="TreeGrafter"/>
</dbReference>
<dbReference type="Proteomes" id="UP001243844">
    <property type="component" value="Unassembled WGS sequence"/>
</dbReference>
<feature type="binding site" evidence="12">
    <location>
        <position position="231"/>
    </location>
    <ligand>
        <name>FAD</name>
        <dbReference type="ChEBI" id="CHEBI:57692"/>
    </ligand>
</feature>
<name>A0AAW8J6I1_9GAMM</name>
<dbReference type="EMBL" id="JAVIDL010000004">
    <property type="protein sequence ID" value="MDQ8934697.1"/>
    <property type="molecule type" value="Genomic_DNA"/>
</dbReference>
<dbReference type="PANTHER" id="PTHR11455:SF9">
    <property type="entry name" value="CRYPTOCHROME CIRCADIAN CLOCK 5 ISOFORM X1"/>
    <property type="match status" value="1"/>
</dbReference>
<dbReference type="PRINTS" id="PR00147">
    <property type="entry name" value="DNAPHOTLYASE"/>
</dbReference>
<feature type="domain" description="Photolyase/cryptochrome alpha/beta" evidence="15">
    <location>
        <begin position="3"/>
        <end position="135"/>
    </location>
</feature>
<dbReference type="InterPro" id="IPR036155">
    <property type="entry name" value="Crypto/Photolyase_N_sf"/>
</dbReference>
<evidence type="ECO:0000256" key="13">
    <source>
        <dbReference type="PIRSR" id="PIRSR602081-2"/>
    </source>
</evidence>
<reference evidence="16" key="1">
    <citation type="submission" date="2023-08" db="EMBL/GenBank/DDBJ databases">
        <title>Emergence of clinically-relevant ST2 carbapenem-resistant Acinetobacter baumannii strains in hospital sewages in Zhejiang, East of China.</title>
        <authorList>
            <person name="Kaichao C."/>
            <person name="Zhang R."/>
        </authorList>
    </citation>
    <scope>NUCLEOTIDE SEQUENCE</scope>
    <source>
        <strain evidence="16">M-RB-37</strain>
    </source>
</reference>
<dbReference type="PANTHER" id="PTHR11455">
    <property type="entry name" value="CRYPTOCHROME"/>
    <property type="match status" value="1"/>
</dbReference>
<dbReference type="InterPro" id="IPR036134">
    <property type="entry name" value="Crypto/Photolyase_FAD-like_sf"/>
</dbReference>
<dbReference type="AlphaFoldDB" id="A0AAW8J6I1"/>
<evidence type="ECO:0000256" key="14">
    <source>
        <dbReference type="RuleBase" id="RU004182"/>
    </source>
</evidence>
<keyword evidence="6 12" id="KW-0274">FAD</keyword>
<dbReference type="GO" id="GO:0009416">
    <property type="term" value="P:response to light stimulus"/>
    <property type="evidence" value="ECO:0007669"/>
    <property type="project" value="TreeGrafter"/>
</dbReference>
<dbReference type="PROSITE" id="PS51645">
    <property type="entry name" value="PHR_CRY_ALPHA_BETA"/>
    <property type="match status" value="1"/>
</dbReference>
<feature type="site" description="Electron transfer via tryptophanyl radical" evidence="13">
    <location>
        <position position="317"/>
    </location>
</feature>
<comment type="cofactor">
    <cofactor evidence="12">
        <name>FAD</name>
        <dbReference type="ChEBI" id="CHEBI:57692"/>
    </cofactor>
    <text evidence="12">Binds 1 FAD per subunit.</text>
</comment>
<keyword evidence="5 12" id="KW-0285">Flavoprotein</keyword>
<evidence type="ECO:0000256" key="10">
    <source>
        <dbReference type="ARBA" id="ARBA00059220"/>
    </source>
</evidence>
<comment type="caution">
    <text evidence="16">The sequence shown here is derived from an EMBL/GenBank/DDBJ whole genome shotgun (WGS) entry which is preliminary data.</text>
</comment>
<dbReference type="RefSeq" id="WP_308980984.1">
    <property type="nucleotide sequence ID" value="NZ_JAVIDL010000004.1"/>
</dbReference>
<evidence type="ECO:0000256" key="2">
    <source>
        <dbReference type="ARBA" id="ARBA00005862"/>
    </source>
</evidence>
<comment type="similarity">
    <text evidence="2">Belongs to the DNA photolyase class-1 family.</text>
</comment>
<evidence type="ECO:0000256" key="4">
    <source>
        <dbReference type="ARBA" id="ARBA00014046"/>
    </source>
</evidence>
<gene>
    <name evidence="16" type="ORF">RFH47_02965</name>
</gene>
<comment type="cofactor">
    <cofactor evidence="1">
        <name>(6R)-5,10-methylene-5,6,7,8-tetrahydrofolate</name>
        <dbReference type="ChEBI" id="CHEBI:15636"/>
    </cofactor>
</comment>
<evidence type="ECO:0000313" key="16">
    <source>
        <dbReference type="EMBL" id="MDQ8934697.1"/>
    </source>
</evidence>
<evidence type="ECO:0000256" key="5">
    <source>
        <dbReference type="ARBA" id="ARBA00022630"/>
    </source>
</evidence>
<dbReference type="PROSITE" id="PS00394">
    <property type="entry name" value="DNA_PHOTOLYASES_1_1"/>
    <property type="match status" value="1"/>
</dbReference>
<protein>
    <recommendedName>
        <fullName evidence="4">Deoxyribodipyrimidine photo-lyase</fullName>
        <ecNumber evidence="3">4.1.99.3</ecNumber>
    </recommendedName>
    <alternativeName>
        <fullName evidence="8">DNA photolyase</fullName>
    </alternativeName>
    <alternativeName>
        <fullName evidence="11">Photoreactivating enzyme</fullName>
    </alternativeName>
</protein>
<dbReference type="Gene3D" id="1.10.579.10">
    <property type="entry name" value="DNA Cyclobutane Dipyrimidine Photolyase, subunit A, domain 3"/>
    <property type="match status" value="1"/>
</dbReference>
<evidence type="ECO:0000256" key="6">
    <source>
        <dbReference type="ARBA" id="ARBA00022827"/>
    </source>
</evidence>
<evidence type="ECO:0000256" key="12">
    <source>
        <dbReference type="PIRSR" id="PIRSR602081-1"/>
    </source>
</evidence>
<sequence length="478" mass="56237">MPPLQLIWFRQDLRIHDHAALWHARQAGPCIALVILSPAQWQLHNDATIKIDFYLRQLKALQQQLLLLNIPLIIEHIDYWHNVSPSLLIWLNKLNIQNVHANIEYGDNEHHRDQLISEYLTQHKKTLFLYHDRSIFQVGSILSKSQQPYKVFGAFKKTVYEQLNICLPQCFPSVDSQHQLQLNCTLPNKIPTLTELGFNDIAPEQQALWPITEGYAWKKLDDFIQHDVLDYDQTRDFPAAQGSSQLSPYLNIGILSVRQCLHALFSSSHGQFHLRHHGQQIWLDELLWREFYQHILFHYPQISKGKSFKPELQQLKWRDAESDLIAWQHGHTGIPIVDAGMRQLLATGWMHNRVRMISAMFLSKNLLIDWRLGEQWFMQHLIDGDLAANNGGWQWCASTGVDAVPYFRIFNPMTQSQRFDPHGHYIRQWLPELKHLDNKTIHMPYQYQPDMQLNYPKPIVDLKQSRLRAIEHFRLHVN</sequence>
<dbReference type="GO" id="GO:0003904">
    <property type="term" value="F:deoxyribodipyrimidine photo-lyase activity"/>
    <property type="evidence" value="ECO:0007669"/>
    <property type="project" value="UniProtKB-EC"/>
</dbReference>
<comment type="catalytic activity">
    <reaction evidence="9">
        <text>cyclobutadipyrimidine (in DNA) = 2 pyrimidine residues (in DNA).</text>
        <dbReference type="EC" id="4.1.99.3"/>
    </reaction>
</comment>
<accession>A0AAW8J6I1</accession>
<organism evidence="16 17">
    <name type="scientific">Acinetobacter rudis</name>
    <dbReference type="NCBI Taxonomy" id="632955"/>
    <lineage>
        <taxon>Bacteria</taxon>
        <taxon>Pseudomonadati</taxon>
        <taxon>Pseudomonadota</taxon>
        <taxon>Gammaproteobacteria</taxon>
        <taxon>Moraxellales</taxon>
        <taxon>Moraxellaceae</taxon>
        <taxon>Acinetobacter</taxon>
    </lineage>
</organism>
<dbReference type="InterPro" id="IPR005101">
    <property type="entry name" value="Cryptochr/Photolyase_FAD-bd"/>
</dbReference>
<dbReference type="InterPro" id="IPR014729">
    <property type="entry name" value="Rossmann-like_a/b/a_fold"/>
</dbReference>
<evidence type="ECO:0000256" key="1">
    <source>
        <dbReference type="ARBA" id="ARBA00001932"/>
    </source>
</evidence>
<comment type="function">
    <text evidence="10">Involved in repair of UV radiation-induced DNA damage. Catalyzes the light-dependent monomerization (300-600 nm) of cyclobutyl pyrimidine dimers (in cis-syn configuration), which are formed between adjacent bases on the same DNA strand upon exposure to ultraviolet radiation.</text>
</comment>
<dbReference type="GO" id="GO:0003677">
    <property type="term" value="F:DNA binding"/>
    <property type="evidence" value="ECO:0007669"/>
    <property type="project" value="TreeGrafter"/>
</dbReference>
<feature type="binding site" evidence="12">
    <location>
        <begin position="285"/>
        <end position="292"/>
    </location>
    <ligand>
        <name>FAD</name>
        <dbReference type="ChEBI" id="CHEBI:57692"/>
    </ligand>
</feature>
<feature type="binding site" evidence="12">
    <location>
        <begin position="243"/>
        <end position="247"/>
    </location>
    <ligand>
        <name>FAD</name>
        <dbReference type="ChEBI" id="CHEBI:57692"/>
    </ligand>
</feature>
<feature type="binding site" evidence="12">
    <location>
        <position position="282"/>
    </location>
    <ligand>
        <name>FAD</name>
        <dbReference type="ChEBI" id="CHEBI:57692"/>
    </ligand>
</feature>
<dbReference type="Pfam" id="PF00875">
    <property type="entry name" value="DNA_photolyase"/>
    <property type="match status" value="1"/>
</dbReference>
<evidence type="ECO:0000259" key="15">
    <source>
        <dbReference type="PROSITE" id="PS51645"/>
    </source>
</evidence>
<dbReference type="InterPro" id="IPR018394">
    <property type="entry name" value="DNA_photolyase_1_CS_C"/>
</dbReference>
<keyword evidence="16" id="KW-0456">Lyase</keyword>
<evidence type="ECO:0000313" key="17">
    <source>
        <dbReference type="Proteomes" id="UP001243844"/>
    </source>
</evidence>
<evidence type="ECO:0000256" key="3">
    <source>
        <dbReference type="ARBA" id="ARBA00013149"/>
    </source>
</evidence>
<keyword evidence="7 14" id="KW-0157">Chromophore</keyword>
<dbReference type="InterPro" id="IPR006050">
    <property type="entry name" value="DNA_photolyase_N"/>
</dbReference>
<evidence type="ECO:0000256" key="9">
    <source>
        <dbReference type="ARBA" id="ARBA00033999"/>
    </source>
</evidence>
<feature type="site" description="Electron transfer via tryptophanyl radical" evidence="13">
    <location>
        <position position="393"/>
    </location>
</feature>
<dbReference type="Pfam" id="PF03441">
    <property type="entry name" value="FAD_binding_7"/>
    <property type="match status" value="1"/>
</dbReference>
<evidence type="ECO:0000256" key="7">
    <source>
        <dbReference type="ARBA" id="ARBA00022991"/>
    </source>
</evidence>
<comment type="similarity">
    <text evidence="14">Belongs to the DNA photolyase family.</text>
</comment>
<dbReference type="SUPFAM" id="SSF48173">
    <property type="entry name" value="Cryptochrome/photolyase FAD-binding domain"/>
    <property type="match status" value="1"/>
</dbReference>
<dbReference type="Gene3D" id="3.40.50.620">
    <property type="entry name" value="HUPs"/>
    <property type="match status" value="1"/>
</dbReference>
<evidence type="ECO:0000256" key="8">
    <source>
        <dbReference type="ARBA" id="ARBA00031671"/>
    </source>
</evidence>
<dbReference type="Gene3D" id="1.25.40.80">
    <property type="match status" value="1"/>
</dbReference>
<dbReference type="FunFam" id="1.10.579.10:FF:000003">
    <property type="entry name" value="Deoxyribodipyrimidine photo-lyase"/>
    <property type="match status" value="1"/>
</dbReference>
<feature type="site" description="Electron transfer via tryptophanyl radical" evidence="13">
    <location>
        <position position="370"/>
    </location>
</feature>
<evidence type="ECO:0000256" key="11">
    <source>
        <dbReference type="ARBA" id="ARBA00083107"/>
    </source>
</evidence>
<dbReference type="EC" id="4.1.99.3" evidence="3"/>
<dbReference type="GO" id="GO:0000719">
    <property type="term" value="P:photoreactive repair"/>
    <property type="evidence" value="ECO:0007669"/>
    <property type="project" value="UniProtKB-ARBA"/>
</dbReference>
<proteinExistence type="inferred from homology"/>
<feature type="binding site" evidence="12">
    <location>
        <begin position="383"/>
        <end position="385"/>
    </location>
    <ligand>
        <name>FAD</name>
        <dbReference type="ChEBI" id="CHEBI:57692"/>
    </ligand>
</feature>
<dbReference type="SUPFAM" id="SSF52425">
    <property type="entry name" value="Cryptochrome/photolyase, N-terminal domain"/>
    <property type="match status" value="1"/>
</dbReference>
<dbReference type="InterPro" id="IPR002081">
    <property type="entry name" value="Cryptochrome/DNA_photolyase_1"/>
</dbReference>